<feature type="region of interest" description="Disordered" evidence="1">
    <location>
        <begin position="30"/>
        <end position="88"/>
    </location>
</feature>
<evidence type="ECO:0000256" key="1">
    <source>
        <dbReference type="SAM" id="MobiDB-lite"/>
    </source>
</evidence>
<name>A0A6J4VTZ8_9BACT</name>
<proteinExistence type="predicted"/>
<evidence type="ECO:0000313" key="2">
    <source>
        <dbReference type="EMBL" id="CAA9586829.1"/>
    </source>
</evidence>
<feature type="non-terminal residue" evidence="2">
    <location>
        <position position="1"/>
    </location>
</feature>
<feature type="non-terminal residue" evidence="2">
    <location>
        <position position="88"/>
    </location>
</feature>
<gene>
    <name evidence="2" type="ORF">AVDCRST_MAG88-4078</name>
</gene>
<protein>
    <submittedName>
        <fullName evidence="2">Oxidoreductase YncB</fullName>
    </submittedName>
</protein>
<feature type="compositionally biased region" description="Low complexity" evidence="1">
    <location>
        <begin position="79"/>
        <end position="88"/>
    </location>
</feature>
<organism evidence="2">
    <name type="scientific">uncultured Thermomicrobiales bacterium</name>
    <dbReference type="NCBI Taxonomy" id="1645740"/>
    <lineage>
        <taxon>Bacteria</taxon>
        <taxon>Pseudomonadati</taxon>
        <taxon>Thermomicrobiota</taxon>
        <taxon>Thermomicrobia</taxon>
        <taxon>Thermomicrobiales</taxon>
        <taxon>environmental samples</taxon>
    </lineage>
</organism>
<reference evidence="2" key="1">
    <citation type="submission" date="2020-02" db="EMBL/GenBank/DDBJ databases">
        <authorList>
            <person name="Meier V. D."/>
        </authorList>
    </citation>
    <scope>NUCLEOTIDE SEQUENCE</scope>
    <source>
        <strain evidence="2">AVDCRST_MAG88</strain>
    </source>
</reference>
<sequence>PRGALPRAAQLRQVGAPAVDAARIHRARPLRAVPPVRPGGGTPRSERGAALSGDRPRWHREHAVCLPRSSRGRQRGQDARAGGARPDL</sequence>
<accession>A0A6J4VTZ8</accession>
<dbReference type="EMBL" id="CADCWM010001010">
    <property type="protein sequence ID" value="CAA9586829.1"/>
    <property type="molecule type" value="Genomic_DNA"/>
</dbReference>
<dbReference type="AlphaFoldDB" id="A0A6J4VTZ8"/>